<gene>
    <name evidence="2" type="ORF">SAMN05421774_11137</name>
</gene>
<keyword evidence="3" id="KW-1185">Reference proteome</keyword>
<protein>
    <submittedName>
        <fullName evidence="2">Uncharacterized protein</fullName>
    </submittedName>
</protein>
<evidence type="ECO:0000313" key="3">
    <source>
        <dbReference type="Proteomes" id="UP000186141"/>
    </source>
</evidence>
<dbReference type="AlphaFoldDB" id="A0A1N7QHD5"/>
<dbReference type="RefSeq" id="WP_076533938.1">
    <property type="nucleotide sequence ID" value="NZ_BMEH01000011.1"/>
</dbReference>
<dbReference type="Proteomes" id="UP000186141">
    <property type="component" value="Unassembled WGS sequence"/>
</dbReference>
<feature type="coiled-coil region" evidence="1">
    <location>
        <begin position="12"/>
        <end position="39"/>
    </location>
</feature>
<accession>A0A1N7QHD5</accession>
<keyword evidence="1" id="KW-0175">Coiled coil</keyword>
<evidence type="ECO:0000313" key="2">
    <source>
        <dbReference type="EMBL" id="SIT22199.1"/>
    </source>
</evidence>
<organism evidence="2 3">
    <name type="scientific">Gemmobacter megaterium</name>
    <dbReference type="NCBI Taxonomy" id="1086013"/>
    <lineage>
        <taxon>Bacteria</taxon>
        <taxon>Pseudomonadati</taxon>
        <taxon>Pseudomonadota</taxon>
        <taxon>Alphaproteobacteria</taxon>
        <taxon>Rhodobacterales</taxon>
        <taxon>Paracoccaceae</taxon>
        <taxon>Gemmobacter</taxon>
    </lineage>
</organism>
<dbReference type="STRING" id="1086013.SAMN05421774_11137"/>
<sequence length="109" mass="11219">MTDKGADPGSMIELLSRQIVELETTLTALAARAEAAESRARRLTPAPATPDQADRLALLLHASDLLLGGTAPAPKAIGATAKRLGPDDPVAAHLARVRKRLKAGGSPPA</sequence>
<evidence type="ECO:0000256" key="1">
    <source>
        <dbReference type="SAM" id="Coils"/>
    </source>
</evidence>
<reference evidence="2 3" key="1">
    <citation type="submission" date="2017-01" db="EMBL/GenBank/DDBJ databases">
        <authorList>
            <person name="Mah S.A."/>
            <person name="Swanson W.J."/>
            <person name="Moy G.W."/>
            <person name="Vacquier V.D."/>
        </authorList>
    </citation>
    <scope>NUCLEOTIDE SEQUENCE [LARGE SCALE GENOMIC DNA]</scope>
    <source>
        <strain evidence="2 3">DSM 26375</strain>
    </source>
</reference>
<proteinExistence type="predicted"/>
<dbReference type="EMBL" id="FTOT01000011">
    <property type="protein sequence ID" value="SIT22199.1"/>
    <property type="molecule type" value="Genomic_DNA"/>
</dbReference>
<name>A0A1N7QHD5_9RHOB</name>